<organism evidence="1">
    <name type="scientific">Lepeophtheirus salmonis</name>
    <name type="common">Salmon louse</name>
    <name type="synonym">Caligus salmonis</name>
    <dbReference type="NCBI Taxonomy" id="72036"/>
    <lineage>
        <taxon>Eukaryota</taxon>
        <taxon>Metazoa</taxon>
        <taxon>Ecdysozoa</taxon>
        <taxon>Arthropoda</taxon>
        <taxon>Crustacea</taxon>
        <taxon>Multicrustacea</taxon>
        <taxon>Hexanauplia</taxon>
        <taxon>Copepoda</taxon>
        <taxon>Siphonostomatoida</taxon>
        <taxon>Caligidae</taxon>
        <taxon>Lepeophtheirus</taxon>
    </lineage>
</organism>
<sequence>YFQSSLTVIRGTPECPRKIQSCTIIKCYTAIYKWKDACFSAGCWTR</sequence>
<dbReference type="AlphaFoldDB" id="A0A0K2T108"/>
<accession>A0A0K2T108</accession>
<protein>
    <submittedName>
        <fullName evidence="1">Uncharacterized protein</fullName>
    </submittedName>
</protein>
<reference evidence="1" key="1">
    <citation type="submission" date="2014-05" db="EMBL/GenBank/DDBJ databases">
        <authorList>
            <person name="Chronopoulou M."/>
        </authorList>
    </citation>
    <scope>NUCLEOTIDE SEQUENCE</scope>
    <source>
        <tissue evidence="1">Whole organism</tissue>
    </source>
</reference>
<proteinExistence type="predicted"/>
<name>A0A0K2T108_LEPSM</name>
<dbReference type="EMBL" id="HACA01001815">
    <property type="protein sequence ID" value="CDW19176.1"/>
    <property type="molecule type" value="Transcribed_RNA"/>
</dbReference>
<feature type="non-terminal residue" evidence="1">
    <location>
        <position position="1"/>
    </location>
</feature>
<evidence type="ECO:0000313" key="1">
    <source>
        <dbReference type="EMBL" id="CDW19176.1"/>
    </source>
</evidence>